<dbReference type="STRING" id="46731.A0A3M6UQT0"/>
<dbReference type="OrthoDB" id="5959172at2759"/>
<dbReference type="EMBL" id="RCHS01000953">
    <property type="protein sequence ID" value="RMX56002.1"/>
    <property type="molecule type" value="Genomic_DNA"/>
</dbReference>
<keyword evidence="2" id="KW-1185">Reference proteome</keyword>
<proteinExistence type="predicted"/>
<sequence length="251" mass="27801">MLLISKGPLRKGFSTHASSRLCTNYLAQKTAQESPSSGSERKRKKCMKNYLLTIHLSLKSFLRSNTSPMAGPTSSVFVVDGVDGDNLFVKKTMMISISRLRRTIALSMLLFNISGTTGYPSGIEIVNASFCGKYDKPPTFKVSHWPFIPTGVLVNLSVTFTPVVNVLEAILQYELVSADGEVVFRNRYDRVCISSPDLCSLSAGETKVWVGSAKLPPIPPFFKKRTYKGRVQLFNEKNIMFLCGEVVGKVR</sequence>
<comment type="caution">
    <text evidence="1">The sequence shown here is derived from an EMBL/GenBank/DDBJ whole genome shotgun (WGS) entry which is preliminary data.</text>
</comment>
<gene>
    <name evidence="1" type="ORF">pdam_00019580</name>
</gene>
<accession>A0A3M6UQT0</accession>
<dbReference type="AlphaFoldDB" id="A0A3M6UQT0"/>
<reference evidence="1 2" key="1">
    <citation type="journal article" date="2018" name="Sci. Rep.">
        <title>Comparative analysis of the Pocillopora damicornis genome highlights role of immune system in coral evolution.</title>
        <authorList>
            <person name="Cunning R."/>
            <person name="Bay R.A."/>
            <person name="Gillette P."/>
            <person name="Baker A.C."/>
            <person name="Traylor-Knowles N."/>
        </authorList>
    </citation>
    <scope>NUCLEOTIDE SEQUENCE [LARGE SCALE GENOMIC DNA]</scope>
    <source>
        <strain evidence="1">RSMAS</strain>
        <tissue evidence="1">Whole animal</tissue>
    </source>
</reference>
<protein>
    <submittedName>
        <fullName evidence="1">Uncharacterized protein</fullName>
    </submittedName>
</protein>
<evidence type="ECO:0000313" key="2">
    <source>
        <dbReference type="Proteomes" id="UP000275408"/>
    </source>
</evidence>
<dbReference type="Proteomes" id="UP000275408">
    <property type="component" value="Unassembled WGS sequence"/>
</dbReference>
<name>A0A3M6UQT0_POCDA</name>
<organism evidence="1 2">
    <name type="scientific">Pocillopora damicornis</name>
    <name type="common">Cauliflower coral</name>
    <name type="synonym">Millepora damicornis</name>
    <dbReference type="NCBI Taxonomy" id="46731"/>
    <lineage>
        <taxon>Eukaryota</taxon>
        <taxon>Metazoa</taxon>
        <taxon>Cnidaria</taxon>
        <taxon>Anthozoa</taxon>
        <taxon>Hexacorallia</taxon>
        <taxon>Scleractinia</taxon>
        <taxon>Astrocoeniina</taxon>
        <taxon>Pocilloporidae</taxon>
        <taxon>Pocillopora</taxon>
    </lineage>
</organism>
<evidence type="ECO:0000313" key="1">
    <source>
        <dbReference type="EMBL" id="RMX56002.1"/>
    </source>
</evidence>